<gene>
    <name evidence="1" type="ORF">BOTBODRAFT_147126</name>
</gene>
<proteinExistence type="predicted"/>
<sequence>MPPLLSLQRQMSPLRASLKKVTCLVSRPGLRISWVKVEAIIDDINAEVVKAEVDVNAVLALLVDLKAQVTVVLGAVSTIDVDVKASAVVTVLLKLFVTICTALKVVLDASVNIDTIVQAVADIVAVHVQILVAVSLKLTDFATLFLQASTQDIIALFLSVSLDVKATLKN</sequence>
<reference evidence="2" key="1">
    <citation type="journal article" date="2014" name="Proc. Natl. Acad. Sci. U.S.A.">
        <title>Extensive sampling of basidiomycete genomes demonstrates inadequacy of the white-rot/brown-rot paradigm for wood decay fungi.</title>
        <authorList>
            <person name="Riley R."/>
            <person name="Salamov A.A."/>
            <person name="Brown D.W."/>
            <person name="Nagy L.G."/>
            <person name="Floudas D."/>
            <person name="Held B.W."/>
            <person name="Levasseur A."/>
            <person name="Lombard V."/>
            <person name="Morin E."/>
            <person name="Otillar R."/>
            <person name="Lindquist E.A."/>
            <person name="Sun H."/>
            <person name="LaButti K.M."/>
            <person name="Schmutz J."/>
            <person name="Jabbour D."/>
            <person name="Luo H."/>
            <person name="Baker S.E."/>
            <person name="Pisabarro A.G."/>
            <person name="Walton J.D."/>
            <person name="Blanchette R.A."/>
            <person name="Henrissat B."/>
            <person name="Martin F."/>
            <person name="Cullen D."/>
            <person name="Hibbett D.S."/>
            <person name="Grigoriev I.V."/>
        </authorList>
    </citation>
    <scope>NUCLEOTIDE SEQUENCE [LARGE SCALE GENOMIC DNA]</scope>
    <source>
        <strain evidence="2">FD-172 SS1</strain>
    </source>
</reference>
<evidence type="ECO:0000313" key="1">
    <source>
        <dbReference type="EMBL" id="KDQ11565.1"/>
    </source>
</evidence>
<name>A0A067MA34_BOTB1</name>
<dbReference type="Proteomes" id="UP000027195">
    <property type="component" value="Unassembled WGS sequence"/>
</dbReference>
<accession>A0A067MA34</accession>
<dbReference type="EMBL" id="KL198057">
    <property type="protein sequence ID" value="KDQ11565.1"/>
    <property type="molecule type" value="Genomic_DNA"/>
</dbReference>
<dbReference type="InParanoid" id="A0A067MA34"/>
<keyword evidence="2" id="KW-1185">Reference proteome</keyword>
<organism evidence="1 2">
    <name type="scientific">Botryobasidium botryosum (strain FD-172 SS1)</name>
    <dbReference type="NCBI Taxonomy" id="930990"/>
    <lineage>
        <taxon>Eukaryota</taxon>
        <taxon>Fungi</taxon>
        <taxon>Dikarya</taxon>
        <taxon>Basidiomycota</taxon>
        <taxon>Agaricomycotina</taxon>
        <taxon>Agaricomycetes</taxon>
        <taxon>Cantharellales</taxon>
        <taxon>Botryobasidiaceae</taxon>
        <taxon>Botryobasidium</taxon>
    </lineage>
</organism>
<dbReference type="HOGENOM" id="CLU_1570378_0_0_1"/>
<dbReference type="AlphaFoldDB" id="A0A067MA34"/>
<protein>
    <submittedName>
        <fullName evidence="1">Uncharacterized protein</fullName>
    </submittedName>
</protein>
<evidence type="ECO:0000313" key="2">
    <source>
        <dbReference type="Proteomes" id="UP000027195"/>
    </source>
</evidence>